<evidence type="ECO:0000313" key="3">
    <source>
        <dbReference type="Proteomes" id="UP000318681"/>
    </source>
</evidence>
<keyword evidence="3" id="KW-1185">Reference proteome</keyword>
<proteinExistence type="predicted"/>
<gene>
    <name evidence="2" type="ORF">FOY91_13905</name>
</gene>
<comment type="caution">
    <text evidence="2">The sequence shown here is derived from an EMBL/GenBank/DDBJ whole genome shotgun (WGS) entry which is preliminary data.</text>
</comment>
<dbReference type="InterPro" id="IPR049516">
    <property type="entry name" value="FAD-depend_C"/>
</dbReference>
<feature type="domain" description="FAD-dependent protein C-terminal" evidence="1">
    <location>
        <begin position="288"/>
        <end position="484"/>
    </location>
</feature>
<dbReference type="PANTHER" id="PTHR42842">
    <property type="entry name" value="FAD/NAD(P)-BINDING OXIDOREDUCTASE"/>
    <property type="match status" value="1"/>
</dbReference>
<dbReference type="Proteomes" id="UP000318681">
    <property type="component" value="Unassembled WGS sequence"/>
</dbReference>
<dbReference type="Gene3D" id="3.30.70.2700">
    <property type="match status" value="1"/>
</dbReference>
<dbReference type="InterPro" id="IPR028348">
    <property type="entry name" value="FAD-binding_protein"/>
</dbReference>
<evidence type="ECO:0000259" key="1">
    <source>
        <dbReference type="Pfam" id="PF21688"/>
    </source>
</evidence>
<organism evidence="2 3">
    <name type="scientific">Alterirhizorhabdus solaris</name>
    <dbReference type="NCBI Taxonomy" id="2529389"/>
    <lineage>
        <taxon>Bacteria</taxon>
        <taxon>Pseudomonadati</taxon>
        <taxon>Pseudomonadota</taxon>
        <taxon>Alphaproteobacteria</taxon>
        <taxon>Sphingomonadales</taxon>
        <taxon>Rhizorhabdaceae</taxon>
        <taxon>Alterirhizorhabdus</taxon>
    </lineage>
</organism>
<sequence>MLRVSDIKLPLGHPPEALEQAVRARLGIPADMVLDLRLARRANDARRKTAILMVYSVDVTLPDEAAVLAACAGGPHVRPAPDTAYRFVARAPADTPRPVVIGAGPCGLFAGLILAQMGFRPIILDRGKVVRERTKDTWGLWRRGELHPESNVQFGEGGAGTFSDGKLWSQVKDPRHLGRKVLTEFVKAGAPPEILTEAHPHIGTFRLVTMVEAMRRTVESLGGEYRFGRRVDDLDIATAPDGTRALRGLHLHDGGYLEADHVVLAIGHSARDTFAMLHERGVHIEAKPFSVGVRIEHPQAWIDRARFGACAKHPDLGAAAYTLSHHCANGRTVYSFCMCPGGRVVAAASEPGRVVTNGMSQYSRAEFNANSGLVVGIDPARDYPGHPLAGIELQRRLEEAAFVAGGSDYSAPGQRLGDFVAGRPSTAFGEVIPSYKPGVKLTDLAECLPPFVVAAMREALPVFGRQIANYDHPDAMLTGVETRTSSPIRITRGSDFASLNTARLFPAGEGAGYAGGILSAAIDGIKVAEAVALSIVGRAA</sequence>
<name>A0A558R000_9SPHN</name>
<dbReference type="Gene3D" id="3.50.50.60">
    <property type="entry name" value="FAD/NAD(P)-binding domain"/>
    <property type="match status" value="2"/>
</dbReference>
<dbReference type="EMBL" id="VNIM01000059">
    <property type="protein sequence ID" value="TVV72687.1"/>
    <property type="molecule type" value="Genomic_DNA"/>
</dbReference>
<dbReference type="SUPFAM" id="SSF51905">
    <property type="entry name" value="FAD/NAD(P)-binding domain"/>
    <property type="match status" value="1"/>
</dbReference>
<reference evidence="2 3" key="1">
    <citation type="submission" date="2019-07" db="EMBL/GenBank/DDBJ databases">
        <title>Sphingomonas solaris sp. nov., isolated from a solar panel from Boston, Massachusetts.</title>
        <authorList>
            <person name="Tanner K."/>
            <person name="Pascual J."/>
            <person name="Mancuso C."/>
            <person name="Pereto J."/>
            <person name="Khalil A."/>
            <person name="Vilanova C."/>
        </authorList>
    </citation>
    <scope>NUCLEOTIDE SEQUENCE [LARGE SCALE GENOMIC DNA]</scope>
    <source>
        <strain evidence="2 3">R4DWN</strain>
    </source>
</reference>
<dbReference type="OrthoDB" id="9772594at2"/>
<dbReference type="Pfam" id="PF21688">
    <property type="entry name" value="FAD-depend_C"/>
    <property type="match status" value="1"/>
</dbReference>
<dbReference type="RefSeq" id="WP_145153084.1">
    <property type="nucleotide sequence ID" value="NZ_VNIM01000059.1"/>
</dbReference>
<protein>
    <submittedName>
        <fullName evidence="2">NAD(P)/FAD-dependent oxidoreductase</fullName>
    </submittedName>
</protein>
<dbReference type="PIRSF" id="PIRSF038984">
    <property type="entry name" value="FAD_binding_protein"/>
    <property type="match status" value="1"/>
</dbReference>
<dbReference type="AlphaFoldDB" id="A0A558R000"/>
<evidence type="ECO:0000313" key="2">
    <source>
        <dbReference type="EMBL" id="TVV72687.1"/>
    </source>
</evidence>
<dbReference type="PANTHER" id="PTHR42842:SF3">
    <property type="entry name" value="FAD_NAD(P)-BINDING OXIDOREDUCTASE FAMILY PROTEIN"/>
    <property type="match status" value="1"/>
</dbReference>
<dbReference type="InterPro" id="IPR036188">
    <property type="entry name" value="FAD/NAD-bd_sf"/>
</dbReference>
<accession>A0A558R000</accession>